<sequence length="59" mass="6754">MLKWFSISGIRKEIKRIRWPKAKELFSNSLTVIVFTVLFGIFFFLCELVAGGFLSVVGL</sequence>
<keyword evidence="5 8" id="KW-1133">Transmembrane helix</keyword>
<dbReference type="InterPro" id="IPR005807">
    <property type="entry name" value="SecE_bac"/>
</dbReference>
<comment type="caution">
    <text evidence="9">The sequence shown here is derived from an EMBL/GenBank/DDBJ whole genome shotgun (WGS) entry which is preliminary data.</text>
</comment>
<evidence type="ECO:0000256" key="4">
    <source>
        <dbReference type="ARBA" id="ARBA00022927"/>
    </source>
</evidence>
<comment type="subcellular location">
    <subcellularLocation>
        <location evidence="1">Membrane</location>
    </subcellularLocation>
</comment>
<dbReference type="EMBL" id="JAUDCG010000013">
    <property type="protein sequence ID" value="MDM8156850.1"/>
    <property type="molecule type" value="Genomic_DNA"/>
</dbReference>
<evidence type="ECO:0000313" key="10">
    <source>
        <dbReference type="Proteomes" id="UP001529340"/>
    </source>
</evidence>
<keyword evidence="2" id="KW-0813">Transport</keyword>
<keyword evidence="10" id="KW-1185">Reference proteome</keyword>
<keyword evidence="4" id="KW-0653">Protein transport</keyword>
<organism evidence="9 10">
    <name type="scientific">Amedibacillus dolichus</name>
    <dbReference type="NCBI Taxonomy" id="31971"/>
    <lineage>
        <taxon>Bacteria</taxon>
        <taxon>Bacillati</taxon>
        <taxon>Bacillota</taxon>
        <taxon>Erysipelotrichia</taxon>
        <taxon>Erysipelotrichales</taxon>
        <taxon>Erysipelotrichaceae</taxon>
        <taxon>Amedibacillus</taxon>
    </lineage>
</organism>
<keyword evidence="7 8" id="KW-0472">Membrane</keyword>
<dbReference type="RefSeq" id="WP_289607317.1">
    <property type="nucleotide sequence ID" value="NZ_JAUDCG010000013.1"/>
</dbReference>
<protein>
    <submittedName>
        <fullName evidence="9">Preprotein translocase subunit SecE</fullName>
    </submittedName>
</protein>
<evidence type="ECO:0000256" key="1">
    <source>
        <dbReference type="ARBA" id="ARBA00004370"/>
    </source>
</evidence>
<evidence type="ECO:0000256" key="5">
    <source>
        <dbReference type="ARBA" id="ARBA00022989"/>
    </source>
</evidence>
<dbReference type="Gene3D" id="1.20.5.1030">
    <property type="entry name" value="Preprotein translocase secy subunit"/>
    <property type="match status" value="1"/>
</dbReference>
<evidence type="ECO:0000256" key="8">
    <source>
        <dbReference type="SAM" id="Phobius"/>
    </source>
</evidence>
<evidence type="ECO:0000256" key="3">
    <source>
        <dbReference type="ARBA" id="ARBA00022692"/>
    </source>
</evidence>
<evidence type="ECO:0000256" key="7">
    <source>
        <dbReference type="ARBA" id="ARBA00023136"/>
    </source>
</evidence>
<feature type="transmembrane region" description="Helical" evidence="8">
    <location>
        <begin position="25"/>
        <end position="54"/>
    </location>
</feature>
<dbReference type="InterPro" id="IPR001901">
    <property type="entry name" value="Translocase_SecE/Sec61-g"/>
</dbReference>
<evidence type="ECO:0000313" key="9">
    <source>
        <dbReference type="EMBL" id="MDM8156850.1"/>
    </source>
</evidence>
<dbReference type="Proteomes" id="UP001529340">
    <property type="component" value="Unassembled WGS sequence"/>
</dbReference>
<dbReference type="InterPro" id="IPR038379">
    <property type="entry name" value="SecE_sf"/>
</dbReference>
<dbReference type="Pfam" id="PF00584">
    <property type="entry name" value="SecE"/>
    <property type="match status" value="1"/>
</dbReference>
<reference evidence="9" key="1">
    <citation type="submission" date="2023-06" db="EMBL/GenBank/DDBJ databases">
        <title>Identification and characterization of horizontal gene transfer across gut microbiota members of farm animals based on homology search.</title>
        <authorList>
            <person name="Schwarzerova J."/>
            <person name="Nykrynova M."/>
            <person name="Jureckova K."/>
            <person name="Cejkova D."/>
            <person name="Rychlik I."/>
        </authorList>
    </citation>
    <scope>NUCLEOTIDE SEQUENCE</scope>
    <source>
        <strain evidence="9">ET39</strain>
    </source>
</reference>
<dbReference type="NCBIfam" id="TIGR00964">
    <property type="entry name" value="secE_bact"/>
    <property type="match status" value="1"/>
</dbReference>
<evidence type="ECO:0000256" key="2">
    <source>
        <dbReference type="ARBA" id="ARBA00022448"/>
    </source>
</evidence>
<evidence type="ECO:0000256" key="6">
    <source>
        <dbReference type="ARBA" id="ARBA00023010"/>
    </source>
</evidence>
<proteinExistence type="predicted"/>
<name>A0ABT7UD21_9FIRM</name>
<keyword evidence="3 8" id="KW-0812">Transmembrane</keyword>
<accession>A0ABT7UD21</accession>
<gene>
    <name evidence="9" type="primary">secE</name>
    <name evidence="9" type="ORF">QUV96_04270</name>
</gene>
<keyword evidence="6" id="KW-0811">Translocation</keyword>
<reference evidence="9" key="2">
    <citation type="submission" date="2023-06" db="EMBL/GenBank/DDBJ databases">
        <authorList>
            <person name="Zeman M."/>
            <person name="Kubasova T."/>
            <person name="Jahodarova E."/>
            <person name="Nykrynova M."/>
            <person name="Rychlik I."/>
        </authorList>
    </citation>
    <scope>NUCLEOTIDE SEQUENCE</scope>
    <source>
        <strain evidence="9">ET39</strain>
    </source>
</reference>